<dbReference type="EMBL" id="JADXDR010000035">
    <property type="protein sequence ID" value="KAI7843885.1"/>
    <property type="molecule type" value="Genomic_DNA"/>
</dbReference>
<feature type="region of interest" description="Disordered" evidence="1">
    <location>
        <begin position="1"/>
        <end position="51"/>
    </location>
</feature>
<dbReference type="Proteomes" id="UP001205105">
    <property type="component" value="Unassembled WGS sequence"/>
</dbReference>
<dbReference type="Pfam" id="PF05834">
    <property type="entry name" value="Lycopene_cycl"/>
    <property type="match status" value="2"/>
</dbReference>
<organism evidence="3 4">
    <name type="scientific">Chlorella ohadii</name>
    <dbReference type="NCBI Taxonomy" id="2649997"/>
    <lineage>
        <taxon>Eukaryota</taxon>
        <taxon>Viridiplantae</taxon>
        <taxon>Chlorophyta</taxon>
        <taxon>core chlorophytes</taxon>
        <taxon>Trebouxiophyceae</taxon>
        <taxon>Chlorellales</taxon>
        <taxon>Chlorellaceae</taxon>
        <taxon>Chlorella clade</taxon>
        <taxon>Chlorella</taxon>
    </lineage>
</organism>
<comment type="caution">
    <text evidence="3">The sequence shown here is derived from an EMBL/GenBank/DDBJ whole genome shotgun (WGS) entry which is preliminary data.</text>
</comment>
<evidence type="ECO:0000256" key="1">
    <source>
        <dbReference type="SAM" id="MobiDB-lite"/>
    </source>
</evidence>
<name>A0AAD5DXB0_9CHLO</name>
<keyword evidence="4" id="KW-1185">Reference proteome</keyword>
<evidence type="ECO:0000313" key="3">
    <source>
        <dbReference type="EMBL" id="KAI7843885.1"/>
    </source>
</evidence>
<dbReference type="Gene3D" id="3.50.50.60">
    <property type="entry name" value="FAD/NAD(P)-binding domain"/>
    <property type="match status" value="1"/>
</dbReference>
<evidence type="ECO:0008006" key="5">
    <source>
        <dbReference type="Google" id="ProtNLM"/>
    </source>
</evidence>
<keyword evidence="2" id="KW-1133">Transmembrane helix</keyword>
<sequence length="573" mass="61207">MQQAGAQRCGPAASAPARPCGARRGPSATSSSGAANASKPDPEQPALAGALPPFYPAADTADVAIVGAGPAGLALAAELAGQGLSVALVSLESKFVNNYGVWLDEFQELGLTHTLDAVWDDAVCYFKEQQLVRVGRPYGRVCRRRLRQHLLDRCVAAGVRFVEAEVDTASSAADSQAAELRLTDGRTVRCRLPVLASGVAAGKLLRYEDGVPPVAAQTAYGIEAEVEGYADNYPADAMLFMDFRRHHTGLYNGTASRQQPGKSQHGGDGLWGSEGEVPSFLYAMPLGGNRVFLVALTVLLTALVLQVPSFLYAMPLGGNRVFLEETCLVARPPMPFATLKRRLERRCKALGIKIGELHEEEWSYIPVGGPLPLPDQPAAAFGAAASLVHPATGYSITRSLREAPAVARAVRVALDEQPSSAAAVRFVWEALWTQERRRQASFQVFGMELLCQLDTRATADFFTTFFRLPASFWRGFLASKLSSVDLLSFAMLTWVLAPPNIKAKLVTHFVTDPSGRYMLDAYTGKNREQWEQPGSNGSSGSGSSGSSAVQLPAAAAGMLALQQLAQAAAERAV</sequence>
<evidence type="ECO:0000313" key="4">
    <source>
        <dbReference type="Proteomes" id="UP001205105"/>
    </source>
</evidence>
<protein>
    <recommendedName>
        <fullName evidence="5">Lycopene epsilon cyclase</fullName>
    </recommendedName>
</protein>
<dbReference type="PANTHER" id="PTHR39757:SF3">
    <property type="entry name" value="LYCOPENE EPSILON CYCLASE, CHLOROPLASTIC"/>
    <property type="match status" value="1"/>
</dbReference>
<dbReference type="SUPFAM" id="SSF51905">
    <property type="entry name" value="FAD/NAD(P)-binding domain"/>
    <property type="match status" value="1"/>
</dbReference>
<dbReference type="PANTHER" id="PTHR39757">
    <property type="match status" value="1"/>
</dbReference>
<keyword evidence="2" id="KW-0472">Membrane</keyword>
<reference evidence="3" key="1">
    <citation type="submission" date="2020-11" db="EMBL/GenBank/DDBJ databases">
        <title>Chlorella ohadii genome sequencing and assembly.</title>
        <authorList>
            <person name="Murik O."/>
            <person name="Treves H."/>
            <person name="Kedem I."/>
            <person name="Shotland Y."/>
            <person name="Kaplan A."/>
        </authorList>
    </citation>
    <scope>NUCLEOTIDE SEQUENCE</scope>
    <source>
        <strain evidence="3">1</strain>
    </source>
</reference>
<dbReference type="InterPro" id="IPR036188">
    <property type="entry name" value="FAD/NAD-bd_sf"/>
</dbReference>
<accession>A0AAD5DXB0</accession>
<evidence type="ECO:0000256" key="2">
    <source>
        <dbReference type="SAM" id="Phobius"/>
    </source>
</evidence>
<proteinExistence type="predicted"/>
<dbReference type="AlphaFoldDB" id="A0AAD5DXB0"/>
<feature type="transmembrane region" description="Helical" evidence="2">
    <location>
        <begin position="291"/>
        <end position="313"/>
    </location>
</feature>
<gene>
    <name evidence="3" type="ORF">COHA_002431</name>
</gene>
<keyword evidence="2" id="KW-0812">Transmembrane</keyword>
<feature type="compositionally biased region" description="Low complexity" evidence="1">
    <location>
        <begin position="22"/>
        <end position="38"/>
    </location>
</feature>